<dbReference type="Gene3D" id="1.10.10.1320">
    <property type="entry name" value="Anti-sigma factor, zinc-finger domain"/>
    <property type="match status" value="1"/>
</dbReference>
<organism evidence="4 5">
    <name type="scientific">Catalinimonas alkaloidigena</name>
    <dbReference type="NCBI Taxonomy" id="1075417"/>
    <lineage>
        <taxon>Bacteria</taxon>
        <taxon>Pseudomonadati</taxon>
        <taxon>Bacteroidota</taxon>
        <taxon>Cytophagia</taxon>
        <taxon>Cytophagales</taxon>
        <taxon>Catalimonadaceae</taxon>
        <taxon>Catalinimonas</taxon>
    </lineage>
</organism>
<accession>A0A1G9HJH6</accession>
<feature type="domain" description="Protein FecR C-terminal" evidence="3">
    <location>
        <begin position="267"/>
        <end position="332"/>
    </location>
</feature>
<dbReference type="PANTHER" id="PTHR30273:SF2">
    <property type="entry name" value="PROTEIN FECR"/>
    <property type="match status" value="1"/>
</dbReference>
<keyword evidence="1" id="KW-1133">Transmembrane helix</keyword>
<feature type="domain" description="FecR protein" evidence="2">
    <location>
        <begin position="128"/>
        <end position="220"/>
    </location>
</feature>
<sequence>MTEHELDRLLRYVRGTASPADHQWVDAWLAEHPDHATFLQELERYGQDIALDQAAFEAPTQAWERLAREIDAQAPFTAPTPPPSPSRKRPRRVLAVLASGLFLLVVGTIAYRFWLADTTAPEHWIVKQTERGERSALQLPDGSRVYLNAESTLAYESHFGESERTVRLQGEAYFDVKPDPDRPFRVMTSRVQVQVLGTSFDVRAYPQAEEVTVAVTTGKVDVRDSLQQPLDQLLPGQRLAYMPATGQVRRDSVRADEVTAWQEGKLRLINTPLPELVQQLERWYDVDITLVQETPQPCRFTTTLDHLTLTQALDLLSLTTPLTYEQHGRTLTLRVGPCL</sequence>
<dbReference type="InterPro" id="IPR032508">
    <property type="entry name" value="FecR_C"/>
</dbReference>
<dbReference type="RefSeq" id="WP_089682576.1">
    <property type="nucleotide sequence ID" value="NZ_FNFO01000004.1"/>
</dbReference>
<name>A0A1G9HJH6_9BACT</name>
<feature type="transmembrane region" description="Helical" evidence="1">
    <location>
        <begin position="93"/>
        <end position="114"/>
    </location>
</feature>
<dbReference type="PIRSF" id="PIRSF018266">
    <property type="entry name" value="FecR"/>
    <property type="match status" value="1"/>
</dbReference>
<evidence type="ECO:0000313" key="5">
    <source>
        <dbReference type="Proteomes" id="UP000198510"/>
    </source>
</evidence>
<dbReference type="InterPro" id="IPR006860">
    <property type="entry name" value="FecR"/>
</dbReference>
<dbReference type="Proteomes" id="UP000198510">
    <property type="component" value="Unassembled WGS sequence"/>
</dbReference>
<dbReference type="GO" id="GO:0016989">
    <property type="term" value="F:sigma factor antagonist activity"/>
    <property type="evidence" value="ECO:0007669"/>
    <property type="project" value="TreeGrafter"/>
</dbReference>
<dbReference type="Pfam" id="PF16344">
    <property type="entry name" value="FecR_C"/>
    <property type="match status" value="1"/>
</dbReference>
<reference evidence="4 5" key="1">
    <citation type="submission" date="2016-10" db="EMBL/GenBank/DDBJ databases">
        <authorList>
            <person name="de Groot N.N."/>
        </authorList>
    </citation>
    <scope>NUCLEOTIDE SEQUENCE [LARGE SCALE GENOMIC DNA]</scope>
    <source>
        <strain evidence="4 5">DSM 25186</strain>
    </source>
</reference>
<dbReference type="STRING" id="1075417.SAMN05421823_104455"/>
<dbReference type="PANTHER" id="PTHR30273">
    <property type="entry name" value="PERIPLASMIC SIGNAL SENSOR AND SIGMA FACTOR ACTIVATOR FECR-RELATED"/>
    <property type="match status" value="1"/>
</dbReference>
<evidence type="ECO:0000313" key="4">
    <source>
        <dbReference type="EMBL" id="SDL13022.1"/>
    </source>
</evidence>
<dbReference type="AlphaFoldDB" id="A0A1G9HJH6"/>
<proteinExistence type="predicted"/>
<dbReference type="OrthoDB" id="1452822at2"/>
<evidence type="ECO:0000259" key="3">
    <source>
        <dbReference type="Pfam" id="PF16344"/>
    </source>
</evidence>
<evidence type="ECO:0000256" key="1">
    <source>
        <dbReference type="SAM" id="Phobius"/>
    </source>
</evidence>
<dbReference type="InterPro" id="IPR012373">
    <property type="entry name" value="Ferrdict_sens_TM"/>
</dbReference>
<dbReference type="Gene3D" id="3.55.50.30">
    <property type="match status" value="1"/>
</dbReference>
<dbReference type="FunFam" id="2.60.120.1440:FF:000001">
    <property type="entry name" value="Putative anti-sigma factor"/>
    <property type="match status" value="1"/>
</dbReference>
<keyword evidence="1" id="KW-0472">Membrane</keyword>
<gene>
    <name evidence="4" type="ORF">SAMN05421823_104455</name>
</gene>
<dbReference type="Gene3D" id="2.60.120.1440">
    <property type="match status" value="1"/>
</dbReference>
<dbReference type="EMBL" id="FNFO01000004">
    <property type="protein sequence ID" value="SDL13022.1"/>
    <property type="molecule type" value="Genomic_DNA"/>
</dbReference>
<dbReference type="InterPro" id="IPR041916">
    <property type="entry name" value="Anti_sigma_zinc_sf"/>
</dbReference>
<keyword evidence="5" id="KW-1185">Reference proteome</keyword>
<evidence type="ECO:0000259" key="2">
    <source>
        <dbReference type="Pfam" id="PF04773"/>
    </source>
</evidence>
<keyword evidence="1" id="KW-0812">Transmembrane</keyword>
<protein>
    <submittedName>
        <fullName evidence="4">Ferric-dicitrate binding protein FerR, regulates iron transport through sigma-19</fullName>
    </submittedName>
</protein>
<dbReference type="Pfam" id="PF04773">
    <property type="entry name" value="FecR"/>
    <property type="match status" value="1"/>
</dbReference>